<dbReference type="GeneID" id="57754317"/>
<dbReference type="PANTHER" id="PTHR34295:SF1">
    <property type="entry name" value="BIOTIN TRANSPORTER BIOY"/>
    <property type="match status" value="1"/>
</dbReference>
<dbReference type="EMBL" id="CDNC01000011">
    <property type="protein sequence ID" value="CEM61451.1"/>
    <property type="molecule type" value="Genomic_DNA"/>
</dbReference>
<keyword evidence="2 3" id="KW-0472">Membrane</keyword>
<sequence length="183" mass="18761">MNKTRNLIFSAIFAAVVCAGWVITIPVGPVPIVLQNALAILSGMLLGPVYGGLAVLLFLFAGALGLPVFAGGSGGIAVLAGPTGGFLIGYFLGAVVAGLISIIVMKKDCPILISSILLSLAAVCGFLTVYVPGVPWLKVALGLTWADAFLKGFVPFIIPGLIKAAIIVPISFALAPVVKRYLK</sequence>
<dbReference type="PANTHER" id="PTHR34295">
    <property type="entry name" value="BIOTIN TRANSPORTER BIOY"/>
    <property type="match status" value="1"/>
</dbReference>
<dbReference type="Pfam" id="PF02632">
    <property type="entry name" value="BioY"/>
    <property type="match status" value="1"/>
</dbReference>
<proteinExistence type="inferred from homology"/>
<dbReference type="GO" id="GO:0015225">
    <property type="term" value="F:biotin transmembrane transporter activity"/>
    <property type="evidence" value="ECO:0007669"/>
    <property type="project" value="UniProtKB-UniRule"/>
</dbReference>
<feature type="transmembrane region" description="Helical" evidence="3">
    <location>
        <begin position="32"/>
        <end position="50"/>
    </location>
</feature>
<feature type="transmembrane region" description="Helical" evidence="3">
    <location>
        <begin position="111"/>
        <end position="133"/>
    </location>
</feature>
<dbReference type="RefSeq" id="WP_044634521.1">
    <property type="nucleotide sequence ID" value="NZ_CDNC01000011.1"/>
</dbReference>
<keyword evidence="2" id="KW-0813">Transport</keyword>
<keyword evidence="3" id="KW-1133">Transmembrane helix</keyword>
<gene>
    <name evidence="4" type="ORF">TPHV1_190058</name>
</gene>
<accession>A0A0B7GXV4</accession>
<evidence type="ECO:0000256" key="2">
    <source>
        <dbReference type="PIRNR" id="PIRNR016661"/>
    </source>
</evidence>
<feature type="transmembrane region" description="Helical" evidence="3">
    <location>
        <begin position="57"/>
        <end position="80"/>
    </location>
</feature>
<dbReference type="PIRSF" id="PIRSF016661">
    <property type="entry name" value="BioY"/>
    <property type="match status" value="1"/>
</dbReference>
<dbReference type="Gene3D" id="1.10.1760.20">
    <property type="match status" value="1"/>
</dbReference>
<evidence type="ECO:0000256" key="3">
    <source>
        <dbReference type="SAM" id="Phobius"/>
    </source>
</evidence>
<comment type="similarity">
    <text evidence="1 2">Belongs to the BioY family.</text>
</comment>
<dbReference type="AlphaFoldDB" id="A0A0B7GXV4"/>
<organism evidence="4 5">
    <name type="scientific">Treponema phagedenis</name>
    <dbReference type="NCBI Taxonomy" id="162"/>
    <lineage>
        <taxon>Bacteria</taxon>
        <taxon>Pseudomonadati</taxon>
        <taxon>Spirochaetota</taxon>
        <taxon>Spirochaetia</taxon>
        <taxon>Spirochaetales</taxon>
        <taxon>Treponemataceae</taxon>
        <taxon>Treponema</taxon>
    </lineage>
</organism>
<dbReference type="OrthoDB" id="360536at2"/>
<name>A0A0B7GXV4_TREPH</name>
<reference evidence="5" key="1">
    <citation type="submission" date="2015-01" db="EMBL/GenBank/DDBJ databases">
        <authorList>
            <person name="Manzoor Shahid"/>
            <person name="Zubair Saima"/>
        </authorList>
    </citation>
    <scope>NUCLEOTIDE SEQUENCE [LARGE SCALE GENOMIC DNA]</scope>
    <source>
        <strain evidence="5">V1</strain>
    </source>
</reference>
<evidence type="ECO:0000313" key="4">
    <source>
        <dbReference type="EMBL" id="CEM61451.1"/>
    </source>
</evidence>
<protein>
    <recommendedName>
        <fullName evidence="2">Biotin transporter</fullName>
    </recommendedName>
</protein>
<keyword evidence="2" id="KW-1003">Cell membrane</keyword>
<feature type="transmembrane region" description="Helical" evidence="3">
    <location>
        <begin position="7"/>
        <end position="26"/>
    </location>
</feature>
<feature type="transmembrane region" description="Helical" evidence="3">
    <location>
        <begin position="153"/>
        <end position="178"/>
    </location>
</feature>
<comment type="subcellular location">
    <subcellularLocation>
        <location evidence="2">Cell membrane</location>
        <topology evidence="2">Multi-pass membrane protein</topology>
    </subcellularLocation>
</comment>
<dbReference type="InterPro" id="IPR003784">
    <property type="entry name" value="BioY"/>
</dbReference>
<keyword evidence="5" id="KW-1185">Reference proteome</keyword>
<evidence type="ECO:0000256" key="1">
    <source>
        <dbReference type="ARBA" id="ARBA00010692"/>
    </source>
</evidence>
<feature type="transmembrane region" description="Helical" evidence="3">
    <location>
        <begin position="86"/>
        <end position="104"/>
    </location>
</feature>
<keyword evidence="3" id="KW-0812">Transmembrane</keyword>
<dbReference type="Proteomes" id="UP000042527">
    <property type="component" value="Unassembled WGS sequence"/>
</dbReference>
<evidence type="ECO:0000313" key="5">
    <source>
        <dbReference type="Proteomes" id="UP000042527"/>
    </source>
</evidence>
<dbReference type="GO" id="GO:0005886">
    <property type="term" value="C:plasma membrane"/>
    <property type="evidence" value="ECO:0007669"/>
    <property type="project" value="UniProtKB-SubCell"/>
</dbReference>